<organism evidence="2 3">
    <name type="scientific">Effrenium voratum</name>
    <dbReference type="NCBI Taxonomy" id="2562239"/>
    <lineage>
        <taxon>Eukaryota</taxon>
        <taxon>Sar</taxon>
        <taxon>Alveolata</taxon>
        <taxon>Dinophyceae</taxon>
        <taxon>Suessiales</taxon>
        <taxon>Symbiodiniaceae</taxon>
        <taxon>Effrenium</taxon>
    </lineage>
</organism>
<dbReference type="Gene3D" id="3.30.160.20">
    <property type="match status" value="2"/>
</dbReference>
<dbReference type="SUPFAM" id="SSF54768">
    <property type="entry name" value="dsRNA-binding domain-like"/>
    <property type="match status" value="2"/>
</dbReference>
<dbReference type="AlphaFoldDB" id="A0AA36NI84"/>
<dbReference type="CDD" id="cd00048">
    <property type="entry name" value="DSRM_SF"/>
    <property type="match status" value="1"/>
</dbReference>
<proteinExistence type="predicted"/>
<protein>
    <recommendedName>
        <fullName evidence="1">DRBM domain-containing protein</fullName>
    </recommendedName>
</protein>
<feature type="domain" description="DRBM" evidence="1">
    <location>
        <begin position="91"/>
        <end position="169"/>
    </location>
</feature>
<dbReference type="Proteomes" id="UP001178507">
    <property type="component" value="Unassembled WGS sequence"/>
</dbReference>
<dbReference type="EMBL" id="CAUJNA010003488">
    <property type="protein sequence ID" value="CAJ1403268.1"/>
    <property type="molecule type" value="Genomic_DNA"/>
</dbReference>
<reference evidence="2" key="1">
    <citation type="submission" date="2023-08" db="EMBL/GenBank/DDBJ databases">
        <authorList>
            <person name="Chen Y."/>
            <person name="Shah S."/>
            <person name="Dougan E. K."/>
            <person name="Thang M."/>
            <person name="Chan C."/>
        </authorList>
    </citation>
    <scope>NUCLEOTIDE SEQUENCE</scope>
</reference>
<accession>A0AA36NI84</accession>
<sequence>MAGKPPDLAEGRFLWACPHGSSTTCNSKRWKLPKDPGPESISTLNEWCQAMSPHLSLHWDFSFLDASQAGKARLGRADAGRLDLSYSSGNFKGQLNNLLHKLLRRPVVKGDVVYEVESENAPFTASVSLTPDALWASLGGQRRPFVGNTCSAKKSAEQSAAAKALEALQELLSIRNLPIKTAPVQHGQIASANYKGQLVEQLQQLLGHTLMPGDVLFKTQAELPPFVCSVEVNALQEKVVLLGSACPTKKTAEQSAAQAMVDKLHRDHPQKLKKKPVPGPMAPIFCCTVAVMLGEAAIASASDRRGFCSKQAAKESAAFAACEVLSQKVAGAEGQLQLSEQLRRFEGRVQPSSGVPRPVGLVT</sequence>
<evidence type="ECO:0000259" key="1">
    <source>
        <dbReference type="SMART" id="SM00358"/>
    </source>
</evidence>
<dbReference type="Pfam" id="PF00035">
    <property type="entry name" value="dsrm"/>
    <property type="match status" value="1"/>
</dbReference>
<evidence type="ECO:0000313" key="2">
    <source>
        <dbReference type="EMBL" id="CAJ1403268.1"/>
    </source>
</evidence>
<gene>
    <name evidence="2" type="ORF">EVOR1521_LOCUS25983</name>
</gene>
<dbReference type="InterPro" id="IPR014720">
    <property type="entry name" value="dsRBD_dom"/>
</dbReference>
<comment type="caution">
    <text evidence="2">The sequence shown here is derived from an EMBL/GenBank/DDBJ whole genome shotgun (WGS) entry which is preliminary data.</text>
</comment>
<dbReference type="SMART" id="SM00358">
    <property type="entry name" value="DSRM"/>
    <property type="match status" value="2"/>
</dbReference>
<keyword evidence="3" id="KW-1185">Reference proteome</keyword>
<evidence type="ECO:0000313" key="3">
    <source>
        <dbReference type="Proteomes" id="UP001178507"/>
    </source>
</evidence>
<feature type="domain" description="DRBM" evidence="1">
    <location>
        <begin position="198"/>
        <end position="265"/>
    </location>
</feature>
<name>A0AA36NI84_9DINO</name>